<dbReference type="Gene3D" id="3.40.50.720">
    <property type="entry name" value="NAD(P)-binding Rossmann-like Domain"/>
    <property type="match status" value="1"/>
</dbReference>
<evidence type="ECO:0000313" key="3">
    <source>
        <dbReference type="EMBL" id="KAK8057159.1"/>
    </source>
</evidence>
<organism evidence="3 4">
    <name type="scientific">Apiospora saccharicola</name>
    <dbReference type="NCBI Taxonomy" id="335842"/>
    <lineage>
        <taxon>Eukaryota</taxon>
        <taxon>Fungi</taxon>
        <taxon>Dikarya</taxon>
        <taxon>Ascomycota</taxon>
        <taxon>Pezizomycotina</taxon>
        <taxon>Sordariomycetes</taxon>
        <taxon>Xylariomycetidae</taxon>
        <taxon>Amphisphaeriales</taxon>
        <taxon>Apiosporaceae</taxon>
        <taxon>Apiospora</taxon>
    </lineage>
</organism>
<dbReference type="PANTHER" id="PTHR24320">
    <property type="entry name" value="RETINOL DEHYDROGENASE"/>
    <property type="match status" value="1"/>
</dbReference>
<dbReference type="InterPro" id="IPR002347">
    <property type="entry name" value="SDR_fam"/>
</dbReference>
<keyword evidence="2" id="KW-0560">Oxidoreductase</keyword>
<keyword evidence="4" id="KW-1185">Reference proteome</keyword>
<gene>
    <name evidence="3" type="ORF">PG996_011096</name>
</gene>
<dbReference type="SUPFAM" id="SSF51735">
    <property type="entry name" value="NAD(P)-binding Rossmann-fold domains"/>
    <property type="match status" value="1"/>
</dbReference>
<sequence>MTSQPVYQSQVRKFIIATGCSSGLGFEVVKQLITNKQYGKAYTVVIGARDVDRTSAAYGTVTYENRKHRLHVLSVDLNNLGSVQEFAKKAMEAIPEGSSLDWLFLNAGMQAKAGPSSCNSKWCDTQVVNSLSQHYLIHELRPHLVAVKTRIVVVSSGAIKQGDPEQADRVLLANSGADEHTVYCQSKFTQLLNAHWWRRELAGSCIVVAVSPGLIPNTGIFRNTEESMRPTMQSTDAKTVEEGAQNLLRAFTCTDMPDDPDRIFLTSWGAWWERSDIQNTLDKELQNKWSPSKEEIKAE</sequence>
<reference evidence="3 4" key="1">
    <citation type="submission" date="2023-01" db="EMBL/GenBank/DDBJ databases">
        <title>Analysis of 21 Apiospora genomes using comparative genomics revels a genus with tremendous synthesis potential of carbohydrate active enzymes and secondary metabolites.</title>
        <authorList>
            <person name="Sorensen T."/>
        </authorList>
    </citation>
    <scope>NUCLEOTIDE SEQUENCE [LARGE SCALE GENOMIC DNA]</scope>
    <source>
        <strain evidence="3 4">CBS 83171</strain>
    </source>
</reference>
<dbReference type="PANTHER" id="PTHR24320:SF152">
    <property type="entry name" value="SHORT-CHAIN DEHYDROGENASE_REDUCTASE FAMILY PROTEIN"/>
    <property type="match status" value="1"/>
</dbReference>
<dbReference type="Proteomes" id="UP001446871">
    <property type="component" value="Unassembled WGS sequence"/>
</dbReference>
<accession>A0ABR1UE37</accession>
<protein>
    <submittedName>
        <fullName evidence="3">Uncharacterized protein</fullName>
    </submittedName>
</protein>
<dbReference type="Pfam" id="PF00106">
    <property type="entry name" value="adh_short"/>
    <property type="match status" value="1"/>
</dbReference>
<evidence type="ECO:0000256" key="2">
    <source>
        <dbReference type="ARBA" id="ARBA00023002"/>
    </source>
</evidence>
<dbReference type="InterPro" id="IPR036291">
    <property type="entry name" value="NAD(P)-bd_dom_sf"/>
</dbReference>
<proteinExistence type="inferred from homology"/>
<evidence type="ECO:0000256" key="1">
    <source>
        <dbReference type="ARBA" id="ARBA00006484"/>
    </source>
</evidence>
<comment type="similarity">
    <text evidence="1">Belongs to the short-chain dehydrogenases/reductases (SDR) family.</text>
</comment>
<name>A0ABR1UE37_9PEZI</name>
<comment type="caution">
    <text evidence="3">The sequence shown here is derived from an EMBL/GenBank/DDBJ whole genome shotgun (WGS) entry which is preliminary data.</text>
</comment>
<dbReference type="EMBL" id="JAQQWM010000007">
    <property type="protein sequence ID" value="KAK8057159.1"/>
    <property type="molecule type" value="Genomic_DNA"/>
</dbReference>
<evidence type="ECO:0000313" key="4">
    <source>
        <dbReference type="Proteomes" id="UP001446871"/>
    </source>
</evidence>